<dbReference type="PROSITE" id="PS51126">
    <property type="entry name" value="DILUTE"/>
    <property type="match status" value="1"/>
</dbReference>
<dbReference type="Pfam" id="PF00612">
    <property type="entry name" value="IQ"/>
    <property type="match status" value="2"/>
</dbReference>
<comment type="caution">
    <text evidence="4">The sequence shown here is derived from an EMBL/GenBank/DDBJ whole genome shotgun (WGS) entry which is preliminary data.</text>
</comment>
<dbReference type="InterPro" id="IPR027417">
    <property type="entry name" value="P-loop_NTPase"/>
</dbReference>
<dbReference type="EMBL" id="LFYR01001212">
    <property type="protein sequence ID" value="KMZ63776.1"/>
    <property type="molecule type" value="Genomic_DNA"/>
</dbReference>
<feature type="compositionally biased region" description="Low complexity" evidence="2">
    <location>
        <begin position="326"/>
        <end position="340"/>
    </location>
</feature>
<dbReference type="GO" id="GO:0016020">
    <property type="term" value="C:membrane"/>
    <property type="evidence" value="ECO:0000318"/>
    <property type="project" value="GO_Central"/>
</dbReference>
<dbReference type="OrthoDB" id="6260541at2759"/>
<dbReference type="PROSITE" id="PS50096">
    <property type="entry name" value="IQ"/>
    <property type="match status" value="1"/>
</dbReference>
<feature type="region of interest" description="Disordered" evidence="2">
    <location>
        <begin position="323"/>
        <end position="348"/>
    </location>
</feature>
<dbReference type="SMR" id="A0A0K9P409"/>
<keyword evidence="1" id="KW-0175">Coiled coil</keyword>
<keyword evidence="5" id="KW-1185">Reference proteome</keyword>
<dbReference type="InterPro" id="IPR000048">
    <property type="entry name" value="IQ_motif_EF-hand-BS"/>
</dbReference>
<dbReference type="GO" id="GO:0005737">
    <property type="term" value="C:cytoplasm"/>
    <property type="evidence" value="ECO:0000318"/>
    <property type="project" value="GO_Central"/>
</dbReference>
<dbReference type="AlphaFoldDB" id="A0A0K9P409"/>
<protein>
    <submittedName>
        <fullName evidence="4">Putative Myosin XI</fullName>
    </submittedName>
</protein>
<proteinExistence type="predicted"/>
<dbReference type="GO" id="GO:0007015">
    <property type="term" value="P:actin filament organization"/>
    <property type="evidence" value="ECO:0000318"/>
    <property type="project" value="GO_Central"/>
</dbReference>
<dbReference type="STRING" id="29655.A0A0K9P409"/>
<dbReference type="SUPFAM" id="SSF52540">
    <property type="entry name" value="P-loop containing nucleoside triphosphate hydrolases"/>
    <property type="match status" value="1"/>
</dbReference>
<feature type="coiled-coil region" evidence="1">
    <location>
        <begin position="115"/>
        <end position="191"/>
    </location>
</feature>
<name>A0A0K9P409_ZOSMR</name>
<evidence type="ECO:0000256" key="1">
    <source>
        <dbReference type="SAM" id="Coils"/>
    </source>
</evidence>
<evidence type="ECO:0000313" key="5">
    <source>
        <dbReference type="Proteomes" id="UP000036987"/>
    </source>
</evidence>
<dbReference type="GO" id="GO:0051015">
    <property type="term" value="F:actin filament binding"/>
    <property type="evidence" value="ECO:0000318"/>
    <property type="project" value="GO_Central"/>
</dbReference>
<dbReference type="InterPro" id="IPR002710">
    <property type="entry name" value="Dilute_dom"/>
</dbReference>
<dbReference type="Proteomes" id="UP000036987">
    <property type="component" value="Unassembled WGS sequence"/>
</dbReference>
<dbReference type="PANTHER" id="PTHR16027:SF6">
    <property type="entry name" value="DILUTE DOMAIN-CONTAINING PROTEIN"/>
    <property type="match status" value="1"/>
</dbReference>
<dbReference type="InterPro" id="IPR052072">
    <property type="entry name" value="Vascular_dev_regulator"/>
</dbReference>
<dbReference type="Gene3D" id="1.20.5.190">
    <property type="match status" value="1"/>
</dbReference>
<accession>A0A0K9P409</accession>
<feature type="domain" description="Dilute" evidence="3">
    <location>
        <begin position="280"/>
        <end position="592"/>
    </location>
</feature>
<organism evidence="4 5">
    <name type="scientific">Zostera marina</name>
    <name type="common">Eelgrass</name>
    <dbReference type="NCBI Taxonomy" id="29655"/>
    <lineage>
        <taxon>Eukaryota</taxon>
        <taxon>Viridiplantae</taxon>
        <taxon>Streptophyta</taxon>
        <taxon>Embryophyta</taxon>
        <taxon>Tracheophyta</taxon>
        <taxon>Spermatophyta</taxon>
        <taxon>Magnoliopsida</taxon>
        <taxon>Liliopsida</taxon>
        <taxon>Zosteraceae</taxon>
        <taxon>Zostera</taxon>
    </lineage>
</organism>
<evidence type="ECO:0000313" key="4">
    <source>
        <dbReference type="EMBL" id="KMZ63776.1"/>
    </source>
</evidence>
<dbReference type="GO" id="GO:0000146">
    <property type="term" value="F:microfilament motor activity"/>
    <property type="evidence" value="ECO:0000318"/>
    <property type="project" value="GO_Central"/>
</dbReference>
<reference evidence="5" key="1">
    <citation type="journal article" date="2016" name="Nature">
        <title>The genome of the seagrass Zostera marina reveals angiosperm adaptation to the sea.</title>
        <authorList>
            <person name="Olsen J.L."/>
            <person name="Rouze P."/>
            <person name="Verhelst B."/>
            <person name="Lin Y.-C."/>
            <person name="Bayer T."/>
            <person name="Collen J."/>
            <person name="Dattolo E."/>
            <person name="De Paoli E."/>
            <person name="Dittami S."/>
            <person name="Maumus F."/>
            <person name="Michel G."/>
            <person name="Kersting A."/>
            <person name="Lauritano C."/>
            <person name="Lohaus R."/>
            <person name="Toepel M."/>
            <person name="Tonon T."/>
            <person name="Vanneste K."/>
            <person name="Amirebrahimi M."/>
            <person name="Brakel J."/>
            <person name="Bostroem C."/>
            <person name="Chovatia M."/>
            <person name="Grimwood J."/>
            <person name="Jenkins J.W."/>
            <person name="Jueterbock A."/>
            <person name="Mraz A."/>
            <person name="Stam W.T."/>
            <person name="Tice H."/>
            <person name="Bornberg-Bauer E."/>
            <person name="Green P.J."/>
            <person name="Pearson G.A."/>
            <person name="Procaccini G."/>
            <person name="Duarte C.M."/>
            <person name="Schmutz J."/>
            <person name="Reusch T.B.H."/>
            <person name="Van de Peer Y."/>
        </authorList>
    </citation>
    <scope>NUCLEOTIDE SEQUENCE [LARGE SCALE GENOMIC DNA]</scope>
    <source>
        <strain evidence="5">cv. Finnish</strain>
    </source>
</reference>
<evidence type="ECO:0000256" key="2">
    <source>
        <dbReference type="SAM" id="MobiDB-lite"/>
    </source>
</evidence>
<evidence type="ECO:0000259" key="3">
    <source>
        <dbReference type="PROSITE" id="PS51126"/>
    </source>
</evidence>
<dbReference type="SMART" id="SM01132">
    <property type="entry name" value="DIL"/>
    <property type="match status" value="1"/>
</dbReference>
<gene>
    <name evidence="4" type="ORF">ZOSMA_39G00460</name>
</gene>
<dbReference type="Pfam" id="PF01843">
    <property type="entry name" value="DIL"/>
    <property type="match status" value="1"/>
</dbReference>
<dbReference type="PANTHER" id="PTHR16027">
    <property type="entry name" value="DILUTE DOMAIN-CONTAINING PROTEIN YPR089W"/>
    <property type="match status" value="1"/>
</dbReference>
<dbReference type="GO" id="GO:0015629">
    <property type="term" value="C:actin cytoskeleton"/>
    <property type="evidence" value="ECO:0000318"/>
    <property type="project" value="GO_Central"/>
</dbReference>
<sequence>MKNSKWILLKMDRILGCVSWLPFLKDGSPMEKWLEYGDSSSRHRLKENKAIIIQRGWRRLIAKRRLERIKYQKSAITLQCCGRQLLARKQLQRLNQISNEAALTCQTDWRKMVARKKLQKLKRQAIAKLREEVKELKNRLESEKNIRELLENEKKSKNDMLEAYAELEEKNEKLLKDLEDSKNENDSSSTRLEETISQLKAEKQVILDTLVFLKPHEKKKSDEKLRRSSSEKHNEREELLIKCISQEIGFSNRRPIGACIVYKCLLHWGSFESEKTTIFNRIVQAISSVIEDQENIGLLAYWLTNLTMLLSLLQPLFKSGETMNNAPSSASGSPTSSSGSHNRRKTAPTSFWGRFSQSMRIPPSPSSNIPLNSRSFARSSTRHFEAKDPTIFFKNKISEFIQEIYGDLTEKSKNEISPILDLCIKNINESEENPTGDAIAQWKILVKILGKYLKTMRVNYVPVFLINKLFTEIFSYINMKLFNSLLSQPECCSFSNGRHLKDGLFELNRWISNSLDKVKGLDQMNHINQAIAFLVTDKLEKKTLTEIRDGICPSLNIGQLYKLSTMYYYDEKSKSLIISSKVISSMKAEMEEPEFSDNNYLFLLEDEEEKAKRFSEEDFYSTIKSMPIDISDVEPPPLMQHNSQFSFIKKNIDR</sequence>